<dbReference type="RefSeq" id="WP_235120233.1">
    <property type="nucleotide sequence ID" value="NZ_CP090978.1"/>
</dbReference>
<evidence type="ECO:0008006" key="3">
    <source>
        <dbReference type="Google" id="ProtNLM"/>
    </source>
</evidence>
<gene>
    <name evidence="1" type="ORF">L0M14_00820</name>
</gene>
<protein>
    <recommendedName>
        <fullName evidence="3">Spore coat protein</fullName>
    </recommendedName>
</protein>
<proteinExistence type="predicted"/>
<dbReference type="Proteomes" id="UP001649230">
    <property type="component" value="Chromosome"/>
</dbReference>
<organism evidence="1 2">
    <name type="scientific">Paenibacillus hexagrammi</name>
    <dbReference type="NCBI Taxonomy" id="2908839"/>
    <lineage>
        <taxon>Bacteria</taxon>
        <taxon>Bacillati</taxon>
        <taxon>Bacillota</taxon>
        <taxon>Bacilli</taxon>
        <taxon>Bacillales</taxon>
        <taxon>Paenibacillaceae</taxon>
        <taxon>Paenibacillus</taxon>
    </lineage>
</organism>
<keyword evidence="2" id="KW-1185">Reference proteome</keyword>
<reference evidence="1 2" key="1">
    <citation type="journal article" date="2024" name="Int. J. Syst. Evol. Microbiol.">
        <title>Paenibacillus hexagrammi sp. nov., a novel bacterium isolated from the gut content of Hexagrammos agrammus.</title>
        <authorList>
            <person name="Jung H.K."/>
            <person name="Kim D.G."/>
            <person name="Zin H."/>
            <person name="Park J."/>
            <person name="Jung H."/>
            <person name="Kim Y.O."/>
            <person name="Kong H.J."/>
            <person name="Kim J.W."/>
            <person name="Kim Y.S."/>
        </authorList>
    </citation>
    <scope>NUCLEOTIDE SEQUENCE [LARGE SCALE GENOMIC DNA]</scope>
    <source>
        <strain evidence="1 2">YPD9-1</strain>
    </source>
</reference>
<evidence type="ECO:0000313" key="2">
    <source>
        <dbReference type="Proteomes" id="UP001649230"/>
    </source>
</evidence>
<sequence>MDCDQKDMQCGMDAAALKEVLEKTLETETELLRTYTITSERVHGNEQLKDRLQNFAEGNAKRSRQLLDELKQLKQ</sequence>
<evidence type="ECO:0000313" key="1">
    <source>
        <dbReference type="EMBL" id="UJF33842.1"/>
    </source>
</evidence>
<name>A0ABY3SIV5_9BACL</name>
<accession>A0ABY3SIV5</accession>
<dbReference type="EMBL" id="CP090978">
    <property type="protein sequence ID" value="UJF33842.1"/>
    <property type="molecule type" value="Genomic_DNA"/>
</dbReference>